<dbReference type="AlphaFoldDB" id="A0A2R4BPM3"/>
<evidence type="ECO:0000256" key="5">
    <source>
        <dbReference type="ARBA" id="ARBA00023284"/>
    </source>
</evidence>
<evidence type="ECO:0000256" key="3">
    <source>
        <dbReference type="ARBA" id="ARBA00022982"/>
    </source>
</evidence>
<evidence type="ECO:0000313" key="9">
    <source>
        <dbReference type="Proteomes" id="UP000241885"/>
    </source>
</evidence>
<keyword evidence="5 6" id="KW-0676">Redox-active center</keyword>
<dbReference type="PROSITE" id="PS00195">
    <property type="entry name" value="GLUTAREDOXIN_1"/>
    <property type="match status" value="1"/>
</dbReference>
<dbReference type="InterPro" id="IPR014025">
    <property type="entry name" value="Glutaredoxin_subgr"/>
</dbReference>
<evidence type="ECO:0000256" key="6">
    <source>
        <dbReference type="RuleBase" id="RU364065"/>
    </source>
</evidence>
<dbReference type="Proteomes" id="UP000241885">
    <property type="component" value="Chromosome"/>
</dbReference>
<dbReference type="Gene3D" id="3.40.30.10">
    <property type="entry name" value="Glutaredoxin"/>
    <property type="match status" value="1"/>
</dbReference>
<dbReference type="GO" id="GO:0015038">
    <property type="term" value="F:glutathione disulfide oxidoreductase activity"/>
    <property type="evidence" value="ECO:0007669"/>
    <property type="project" value="UniProtKB-UniRule"/>
</dbReference>
<dbReference type="CDD" id="cd03418">
    <property type="entry name" value="GRX_GRXb_1_3_like"/>
    <property type="match status" value="1"/>
</dbReference>
<dbReference type="PRINTS" id="PR00160">
    <property type="entry name" value="GLUTAREDOXIN"/>
</dbReference>
<dbReference type="Pfam" id="PF00462">
    <property type="entry name" value="Glutaredoxin"/>
    <property type="match status" value="1"/>
</dbReference>
<dbReference type="PANTHER" id="PTHR45694">
    <property type="entry name" value="GLUTAREDOXIN 2"/>
    <property type="match status" value="1"/>
</dbReference>
<organism evidence="8 9">
    <name type="scientific">Thauera aromatica K172</name>
    <dbReference type="NCBI Taxonomy" id="44139"/>
    <lineage>
        <taxon>Bacteria</taxon>
        <taxon>Pseudomonadati</taxon>
        <taxon>Pseudomonadota</taxon>
        <taxon>Betaproteobacteria</taxon>
        <taxon>Rhodocyclales</taxon>
        <taxon>Zoogloeaceae</taxon>
        <taxon>Thauera</taxon>
    </lineage>
</organism>
<gene>
    <name evidence="8" type="ORF">Tharo_2391</name>
</gene>
<keyword evidence="2 6" id="KW-0813">Transport</keyword>
<evidence type="ECO:0000256" key="1">
    <source>
        <dbReference type="ARBA" id="ARBA00007787"/>
    </source>
</evidence>
<dbReference type="InterPro" id="IPR011900">
    <property type="entry name" value="GRX_bact"/>
</dbReference>
<sequence>MAEGRPANQPQEEMSMAPQIRMYVTATCPYCIRAEQLLLDKGVADLDKIRVDLEPARRDEMTALSGRRTVPQIFIGDYHVGGCDDLYALERAGRLDPLLRGEPA</sequence>
<dbReference type="GO" id="GO:0034599">
    <property type="term" value="P:cellular response to oxidative stress"/>
    <property type="evidence" value="ECO:0007669"/>
    <property type="project" value="TreeGrafter"/>
</dbReference>
<dbReference type="InterPro" id="IPR011767">
    <property type="entry name" value="GLR_AS"/>
</dbReference>
<dbReference type="GO" id="GO:0005737">
    <property type="term" value="C:cytoplasm"/>
    <property type="evidence" value="ECO:0007669"/>
    <property type="project" value="TreeGrafter"/>
</dbReference>
<keyword evidence="3 6" id="KW-0249">Electron transport</keyword>
<evidence type="ECO:0000256" key="2">
    <source>
        <dbReference type="ARBA" id="ARBA00022448"/>
    </source>
</evidence>
<feature type="domain" description="Glutaredoxin" evidence="7">
    <location>
        <begin position="21"/>
        <end position="80"/>
    </location>
</feature>
<dbReference type="SUPFAM" id="SSF52833">
    <property type="entry name" value="Thioredoxin-like"/>
    <property type="match status" value="1"/>
</dbReference>
<proteinExistence type="inferred from homology"/>
<dbReference type="InterPro" id="IPR036249">
    <property type="entry name" value="Thioredoxin-like_sf"/>
</dbReference>
<evidence type="ECO:0000313" key="8">
    <source>
        <dbReference type="EMBL" id="AVR89288.1"/>
    </source>
</evidence>
<keyword evidence="6" id="KW-0963">Cytoplasm</keyword>
<accession>A0A2R4BPM3</accession>
<dbReference type="InterPro" id="IPR002109">
    <property type="entry name" value="Glutaredoxin"/>
</dbReference>
<keyword evidence="4" id="KW-1015">Disulfide bond</keyword>
<dbReference type="EMBL" id="CP028339">
    <property type="protein sequence ID" value="AVR89288.1"/>
    <property type="molecule type" value="Genomic_DNA"/>
</dbReference>
<keyword evidence="9" id="KW-1185">Reference proteome</keyword>
<evidence type="ECO:0000256" key="4">
    <source>
        <dbReference type="ARBA" id="ARBA00023157"/>
    </source>
</evidence>
<comment type="function">
    <text evidence="6">Has a glutathione-disulfide oxidoreductase activity in the presence of NADPH and glutathione reductase. Reduces low molecular weight disulfides and proteins.</text>
</comment>
<protein>
    <recommendedName>
        <fullName evidence="6">Glutaredoxin</fullName>
    </recommendedName>
</protein>
<evidence type="ECO:0000259" key="7">
    <source>
        <dbReference type="Pfam" id="PF00462"/>
    </source>
</evidence>
<name>A0A2R4BPM3_THAAR</name>
<dbReference type="PROSITE" id="PS51354">
    <property type="entry name" value="GLUTAREDOXIN_2"/>
    <property type="match status" value="1"/>
</dbReference>
<dbReference type="PANTHER" id="PTHR45694:SF18">
    <property type="entry name" value="GLUTAREDOXIN-1-RELATED"/>
    <property type="match status" value="1"/>
</dbReference>
<reference evidence="8 9" key="1">
    <citation type="submission" date="2018-03" db="EMBL/GenBank/DDBJ databases">
        <title>Complete genome sequence of Thauera aromatica, a model organism for studying aromatic compound degradation under denitrifying conditions.</title>
        <authorList>
            <person name="Lo H.-Y."/>
            <person name="Goris T."/>
            <person name="Boll M."/>
            <person name="Mueller J.A."/>
        </authorList>
    </citation>
    <scope>NUCLEOTIDE SEQUENCE [LARGE SCALE GENOMIC DNA]</scope>
    <source>
        <strain evidence="8 9">K172</strain>
    </source>
</reference>
<dbReference type="NCBIfam" id="TIGR02181">
    <property type="entry name" value="GRX_bact"/>
    <property type="match status" value="1"/>
</dbReference>
<dbReference type="KEGG" id="tak:Tharo_2391"/>
<dbReference type="GO" id="GO:0045454">
    <property type="term" value="P:cell redox homeostasis"/>
    <property type="evidence" value="ECO:0007669"/>
    <property type="project" value="InterPro"/>
</dbReference>
<comment type="similarity">
    <text evidence="1 6">Belongs to the glutaredoxin family.</text>
</comment>